<evidence type="ECO:0000259" key="2">
    <source>
        <dbReference type="SMART" id="SM00583"/>
    </source>
</evidence>
<dbReference type="AlphaFoldDB" id="A0A2G5TR12"/>
<keyword evidence="4" id="KW-1185">Reference proteome</keyword>
<reference evidence="4" key="1">
    <citation type="submission" date="2017-10" db="EMBL/GenBank/DDBJ databases">
        <title>Rapid genome shrinkage in a self-fertile nematode reveals novel sperm competition proteins.</title>
        <authorList>
            <person name="Yin D."/>
            <person name="Schwarz E.M."/>
            <person name="Thomas C.G."/>
            <person name="Felde R.L."/>
            <person name="Korf I.F."/>
            <person name="Cutter A.D."/>
            <person name="Schartner C.M."/>
            <person name="Ralston E.J."/>
            <person name="Meyer B.J."/>
            <person name="Haag E.S."/>
        </authorList>
    </citation>
    <scope>NUCLEOTIDE SEQUENCE [LARGE SCALE GENOMIC DNA]</scope>
    <source>
        <strain evidence="4">JU1422</strain>
    </source>
</reference>
<dbReference type="Proteomes" id="UP000230233">
    <property type="component" value="Chromosome V"/>
</dbReference>
<dbReference type="InterPro" id="IPR053315">
    <property type="entry name" value="Peptidase_C14A"/>
</dbReference>
<feature type="compositionally biased region" description="Basic residues" evidence="1">
    <location>
        <begin position="259"/>
        <end position="272"/>
    </location>
</feature>
<sequence>MSSAKSTVSIDLSDFIRKISDRIGGYNKPESLSQWCKQILRESRPEMLQSAHCMRSRVSQKLNKVETLEGFSLMEKLQLVFIFSCPVSDKFVQILKEAKIQIEQDGENRISQFSSENGSVVRFSDHHPGVKFFEGVLCPNNRFQKYVNKKRMTQEEDEIQQEADNENPGPEVPQIREEPVENIPIETKQEEMGVEEEPIGNITMKQEPNQEEDDTLNIGQDVRQPAFNGRINYDELDEQEFVYPGFPQNIKIETFVGPQKRRQSSTKVGGKRLKTEEMESAATSSNSPVTSSIKKTVTVENDGKTPDASSSLETTSNDSAQPPPPEARATIKPDEQKISVLELATHIERIASHYELESLQMKASIAMEKMKKMGDKNLSVKKFNVSISFMLILLEENIAHKDADSIELKSLLKNIRSFLIRPMGSQVINEALKSIDQKIEEFKDKNDEFSFNYKQRLTTDYCQSNSYGASKVLKSGISGRHFGLLSGPRNPRFGNFGRAIIIFSSKSYPGAKLF</sequence>
<evidence type="ECO:0000313" key="4">
    <source>
        <dbReference type="Proteomes" id="UP000230233"/>
    </source>
</evidence>
<feature type="region of interest" description="Disordered" evidence="1">
    <location>
        <begin position="151"/>
        <end position="174"/>
    </location>
</feature>
<proteinExistence type="predicted"/>
<feature type="compositionally biased region" description="Acidic residues" evidence="1">
    <location>
        <begin position="155"/>
        <end position="165"/>
    </location>
</feature>
<comment type="caution">
    <text evidence="3">The sequence shown here is derived from an EMBL/GenBank/DDBJ whole genome shotgun (WGS) entry which is preliminary data.</text>
</comment>
<feature type="domain" description="SPK" evidence="2">
    <location>
        <begin position="11"/>
        <end position="135"/>
    </location>
</feature>
<feature type="compositionally biased region" description="Polar residues" evidence="1">
    <location>
        <begin position="307"/>
        <end position="320"/>
    </location>
</feature>
<dbReference type="PANTHER" id="PTHR23362">
    <property type="entry name" value="L-PLASTIN-RELATED"/>
    <property type="match status" value="1"/>
</dbReference>
<evidence type="ECO:0000313" key="3">
    <source>
        <dbReference type="EMBL" id="PIC29760.1"/>
    </source>
</evidence>
<dbReference type="Pfam" id="PF04435">
    <property type="entry name" value="SPK"/>
    <property type="match status" value="1"/>
</dbReference>
<dbReference type="EMBL" id="PDUG01000005">
    <property type="protein sequence ID" value="PIC29760.1"/>
    <property type="molecule type" value="Genomic_DNA"/>
</dbReference>
<feature type="compositionally biased region" description="Polar residues" evidence="1">
    <location>
        <begin position="281"/>
        <end position="299"/>
    </location>
</feature>
<dbReference type="PANTHER" id="PTHR23362:SF0">
    <property type="entry name" value="CALPONIN-HOMOLOGY (CH) DOMAIN-CONTAINING PROTEIN-RELATED"/>
    <property type="match status" value="1"/>
</dbReference>
<accession>A0A2G5TR12</accession>
<evidence type="ECO:0000256" key="1">
    <source>
        <dbReference type="SAM" id="MobiDB-lite"/>
    </source>
</evidence>
<name>A0A2G5TR12_9PELO</name>
<feature type="region of interest" description="Disordered" evidence="1">
    <location>
        <begin position="254"/>
        <end position="334"/>
    </location>
</feature>
<protein>
    <recommendedName>
        <fullName evidence="2">SPK domain-containing protein</fullName>
    </recommendedName>
</protein>
<organism evidence="3 4">
    <name type="scientific">Caenorhabditis nigoni</name>
    <dbReference type="NCBI Taxonomy" id="1611254"/>
    <lineage>
        <taxon>Eukaryota</taxon>
        <taxon>Metazoa</taxon>
        <taxon>Ecdysozoa</taxon>
        <taxon>Nematoda</taxon>
        <taxon>Chromadorea</taxon>
        <taxon>Rhabditida</taxon>
        <taxon>Rhabditina</taxon>
        <taxon>Rhabditomorpha</taxon>
        <taxon>Rhabditoidea</taxon>
        <taxon>Rhabditidae</taxon>
        <taxon>Peloderinae</taxon>
        <taxon>Caenorhabditis</taxon>
    </lineage>
</organism>
<dbReference type="InterPro" id="IPR006570">
    <property type="entry name" value="SPK_dom"/>
</dbReference>
<gene>
    <name evidence="3" type="primary">Cnig_chr_V.g21248</name>
    <name evidence="3" type="ORF">B9Z55_021248</name>
</gene>
<dbReference type="SMART" id="SM00583">
    <property type="entry name" value="SPK"/>
    <property type="match status" value="1"/>
</dbReference>